<protein>
    <recommendedName>
        <fullName evidence="7">DNA helicase MCM8</fullName>
    </recommendedName>
    <alternativeName>
        <fullName evidence="8">Minichromosome maintenance 8</fullName>
    </alternativeName>
</protein>
<evidence type="ECO:0000256" key="6">
    <source>
        <dbReference type="ARBA" id="ARBA00023242"/>
    </source>
</evidence>
<evidence type="ECO:0000313" key="12">
    <source>
        <dbReference type="Proteomes" id="UP001353858"/>
    </source>
</evidence>
<dbReference type="Pfam" id="PF25051">
    <property type="entry name" value="WHD_MCM8"/>
    <property type="match status" value="1"/>
</dbReference>
<dbReference type="FunFam" id="3.40.50.300:FF:002469">
    <property type="entry name" value="Cell division control protein 21"/>
    <property type="match status" value="1"/>
</dbReference>
<dbReference type="SMART" id="SM00350">
    <property type="entry name" value="MCM"/>
    <property type="match status" value="1"/>
</dbReference>
<dbReference type="EMBL" id="JARPUR010000006">
    <property type="protein sequence ID" value="KAK4874713.1"/>
    <property type="molecule type" value="Genomic_DNA"/>
</dbReference>
<proteinExistence type="inferred from homology"/>
<name>A0AAN7QDN3_9COLE</name>
<dbReference type="Pfam" id="PF26065">
    <property type="entry name" value="MCM8_N"/>
    <property type="match status" value="1"/>
</dbReference>
<dbReference type="SUPFAM" id="SSF50249">
    <property type="entry name" value="Nucleic acid-binding proteins"/>
    <property type="match status" value="1"/>
</dbReference>
<comment type="similarity">
    <text evidence="2 9">Belongs to the MCM family.</text>
</comment>
<dbReference type="GO" id="GO:0003697">
    <property type="term" value="F:single-stranded DNA binding"/>
    <property type="evidence" value="ECO:0007669"/>
    <property type="project" value="TreeGrafter"/>
</dbReference>
<dbReference type="PRINTS" id="PR01657">
    <property type="entry name" value="MCMFAMILY"/>
</dbReference>
<dbReference type="Gene3D" id="2.20.28.10">
    <property type="match status" value="1"/>
</dbReference>
<gene>
    <name evidence="11" type="ORF">RN001_014073</name>
</gene>
<dbReference type="InterPro" id="IPR001208">
    <property type="entry name" value="MCM_dom"/>
</dbReference>
<dbReference type="InterPro" id="IPR036388">
    <property type="entry name" value="WH-like_DNA-bd_sf"/>
</dbReference>
<feature type="domain" description="MCM C-terminal AAA(+) ATPase" evidence="10">
    <location>
        <begin position="338"/>
        <end position="539"/>
    </location>
</feature>
<evidence type="ECO:0000256" key="4">
    <source>
        <dbReference type="ARBA" id="ARBA00022840"/>
    </source>
</evidence>
<dbReference type="PANTHER" id="PTHR11630:SF47">
    <property type="entry name" value="DNA HELICASE MCM8"/>
    <property type="match status" value="1"/>
</dbReference>
<dbReference type="InterPro" id="IPR027417">
    <property type="entry name" value="P-loop_NTPase"/>
</dbReference>
<dbReference type="GO" id="GO:0005634">
    <property type="term" value="C:nucleus"/>
    <property type="evidence" value="ECO:0007669"/>
    <property type="project" value="UniProtKB-SubCell"/>
</dbReference>
<dbReference type="AlphaFoldDB" id="A0AAN7QDN3"/>
<dbReference type="InterPro" id="IPR033762">
    <property type="entry name" value="MCM_OB"/>
</dbReference>
<evidence type="ECO:0000256" key="5">
    <source>
        <dbReference type="ARBA" id="ARBA00023125"/>
    </source>
</evidence>
<evidence type="ECO:0000256" key="1">
    <source>
        <dbReference type="ARBA" id="ARBA00004123"/>
    </source>
</evidence>
<dbReference type="Pfam" id="PF17207">
    <property type="entry name" value="MCM_OB"/>
    <property type="match status" value="1"/>
</dbReference>
<dbReference type="Gene3D" id="1.10.10.10">
    <property type="entry name" value="Winged helix-like DNA-binding domain superfamily/Winged helix DNA-binding domain"/>
    <property type="match status" value="1"/>
</dbReference>
<dbReference type="GO" id="GO:0017116">
    <property type="term" value="F:single-stranded DNA helicase activity"/>
    <property type="evidence" value="ECO:0007669"/>
    <property type="project" value="TreeGrafter"/>
</dbReference>
<comment type="caution">
    <text evidence="11">The sequence shown here is derived from an EMBL/GenBank/DDBJ whole genome shotgun (WGS) entry which is preliminary data.</text>
</comment>
<dbReference type="Pfam" id="PF00493">
    <property type="entry name" value="MCM"/>
    <property type="match status" value="1"/>
</dbReference>
<dbReference type="CDD" id="cd22247">
    <property type="entry name" value="MCM8_WHD"/>
    <property type="match status" value="1"/>
</dbReference>
<dbReference type="InterPro" id="IPR012340">
    <property type="entry name" value="NA-bd_OB-fold"/>
</dbReference>
<accession>A0AAN7QDN3</accession>
<dbReference type="InterPro" id="IPR031327">
    <property type="entry name" value="MCM"/>
</dbReference>
<reference evidence="12" key="1">
    <citation type="submission" date="2023-01" db="EMBL/GenBank/DDBJ databases">
        <title>Key to firefly adult light organ development and bioluminescence: homeobox transcription factors regulate luciferase expression and transportation to peroxisome.</title>
        <authorList>
            <person name="Fu X."/>
        </authorList>
    </citation>
    <scope>NUCLEOTIDE SEQUENCE [LARGE SCALE GENOMIC DNA]</scope>
</reference>
<dbReference type="GO" id="GO:0006310">
    <property type="term" value="P:DNA recombination"/>
    <property type="evidence" value="ECO:0007669"/>
    <property type="project" value="UniProtKB-ARBA"/>
</dbReference>
<keyword evidence="5 9" id="KW-0238">DNA-binding</keyword>
<dbReference type="SMART" id="SM00382">
    <property type="entry name" value="AAA"/>
    <property type="match status" value="1"/>
</dbReference>
<dbReference type="Proteomes" id="UP001353858">
    <property type="component" value="Unassembled WGS sequence"/>
</dbReference>
<dbReference type="InterPro" id="IPR056875">
    <property type="entry name" value="MCM8/REC_WHD"/>
</dbReference>
<dbReference type="Gene3D" id="3.40.50.300">
    <property type="entry name" value="P-loop containing nucleotide triphosphate hydrolases"/>
    <property type="match status" value="1"/>
</dbReference>
<dbReference type="InterPro" id="IPR058767">
    <property type="entry name" value="MCM8_N"/>
</dbReference>
<evidence type="ECO:0000256" key="3">
    <source>
        <dbReference type="ARBA" id="ARBA00022741"/>
    </source>
</evidence>
<keyword evidence="3 9" id="KW-0547">Nucleotide-binding</keyword>
<evidence type="ECO:0000256" key="2">
    <source>
        <dbReference type="ARBA" id="ARBA00008010"/>
    </source>
</evidence>
<evidence type="ECO:0000313" key="11">
    <source>
        <dbReference type="EMBL" id="KAK4874713.1"/>
    </source>
</evidence>
<dbReference type="SUPFAM" id="SSF52540">
    <property type="entry name" value="P-loop containing nucleoside triphosphate hydrolases"/>
    <property type="match status" value="1"/>
</dbReference>
<keyword evidence="6" id="KW-0539">Nucleus</keyword>
<evidence type="ECO:0000256" key="8">
    <source>
        <dbReference type="ARBA" id="ARBA00042306"/>
    </source>
</evidence>
<evidence type="ECO:0000256" key="9">
    <source>
        <dbReference type="RuleBase" id="RU004070"/>
    </source>
</evidence>
<organism evidence="11 12">
    <name type="scientific">Aquatica leii</name>
    <dbReference type="NCBI Taxonomy" id="1421715"/>
    <lineage>
        <taxon>Eukaryota</taxon>
        <taxon>Metazoa</taxon>
        <taxon>Ecdysozoa</taxon>
        <taxon>Arthropoda</taxon>
        <taxon>Hexapoda</taxon>
        <taxon>Insecta</taxon>
        <taxon>Pterygota</taxon>
        <taxon>Neoptera</taxon>
        <taxon>Endopterygota</taxon>
        <taxon>Coleoptera</taxon>
        <taxon>Polyphaga</taxon>
        <taxon>Elateriformia</taxon>
        <taxon>Elateroidea</taxon>
        <taxon>Lampyridae</taxon>
        <taxon>Luciolinae</taxon>
        <taxon>Aquatica</taxon>
    </lineage>
</organism>
<evidence type="ECO:0000259" key="10">
    <source>
        <dbReference type="PROSITE" id="PS50051"/>
    </source>
</evidence>
<dbReference type="PANTHER" id="PTHR11630">
    <property type="entry name" value="DNA REPLICATION LICENSING FACTOR MCM FAMILY MEMBER"/>
    <property type="match status" value="1"/>
</dbReference>
<dbReference type="Pfam" id="PF17855">
    <property type="entry name" value="MCM_lid"/>
    <property type="match status" value="1"/>
</dbReference>
<comment type="subcellular location">
    <subcellularLocation>
        <location evidence="1">Nucleus</location>
    </subcellularLocation>
</comment>
<dbReference type="GO" id="GO:0042555">
    <property type="term" value="C:MCM complex"/>
    <property type="evidence" value="ECO:0007669"/>
    <property type="project" value="TreeGrafter"/>
</dbReference>
<dbReference type="PROSITE" id="PS50051">
    <property type="entry name" value="MCM_2"/>
    <property type="match status" value="1"/>
</dbReference>
<keyword evidence="12" id="KW-1185">Reference proteome</keyword>
<dbReference type="Gene3D" id="2.40.50.140">
    <property type="entry name" value="Nucleic acid-binding proteins"/>
    <property type="match status" value="1"/>
</dbReference>
<dbReference type="GO" id="GO:0005524">
    <property type="term" value="F:ATP binding"/>
    <property type="evidence" value="ECO:0007669"/>
    <property type="project" value="UniProtKB-KW"/>
</dbReference>
<sequence length="759" mass="85601">MSAKSRFSKKSWYKKRFSTRKTTFEKSEVNNNPSLHGYYGFKLYIKTDQSANIEITLQKLTHLETYFNKHSEKYNLETISKTKSFVIDLLHIYSDEEFNLKWNNFKDEILKDTKNVLSLMAVAMHQLIVMHNTDFNSFVHPRLINHEPILNLKNLRTNCFGTLTSIRGTVIKASSTRQLLTKEILFECGNCEGRQVVQQIENTYTLPKGCPTKGCRAQSNFCPILDSPLTRTVDWQCLKIQELIGANQYENGRVPRTIECELTDDLVGFCLPGDDVTITGVIKSRNSAKKNQPSTFSMYIDVISVVNDKSRANGSIERITFDTEDYYAIQKIHSEPFLFRFLVQSLCPNIYGNEIVKAGLLLTLFGGTHCEDESTIRSISHVLMVGDPGLGKSQMLLACANVAPKGVYVCGNTSTSSGLTVTMTKESNGDYSLEAGALLLADQGCCCIDEFDKMTQHSSLLEAMEQQSVSIAKAGVMCNLSARASILAAGNPVGGHYDKAKTVAENLKISSPLISRFDLVFVLVDQPCEKYDKLVSERVLGLHRQSKQPRVKQDTITVRDCLEDRLKLNGNEDIELLDHPLMRKYIAYAQKYVHPVILPEAQEILGKFYLELRKYCAEHNNCSLITPRQLESMIRLTQARAKAELREEATAEDAVDVLEIMRNSFIDIFTDETGTLDFRRSQSGSGMSKQKQLKEFLSVLQQQAEDLSQSVFTRDQLKEVAEEIGIAKEAFSDVLQKLNFHGYLLMRGGNKYQLASVDF</sequence>
<keyword evidence="4 9" id="KW-0067">ATP-binding</keyword>
<dbReference type="InterPro" id="IPR003593">
    <property type="entry name" value="AAA+_ATPase"/>
</dbReference>
<evidence type="ECO:0000256" key="7">
    <source>
        <dbReference type="ARBA" id="ARBA00041084"/>
    </source>
</evidence>
<dbReference type="InterPro" id="IPR041562">
    <property type="entry name" value="MCM_lid"/>
</dbReference>